<reference evidence="3 4" key="1">
    <citation type="submission" date="2009-08" db="EMBL/GenBank/DDBJ databases">
        <title>The Genome Sequence of Spizellomyces punctatus strain DAOM BR117.</title>
        <authorList>
            <consortium name="The Broad Institute Genome Sequencing Platform"/>
            <person name="Russ C."/>
            <person name="Cuomo C."/>
            <person name="Shea T."/>
            <person name="Young S.K."/>
            <person name="Zeng Q."/>
            <person name="Koehrsen M."/>
            <person name="Haas B."/>
            <person name="Borodovsky M."/>
            <person name="Guigo R."/>
            <person name="Alvarado L."/>
            <person name="Berlin A."/>
            <person name="Bochicchio J."/>
            <person name="Borenstein D."/>
            <person name="Chapman S."/>
            <person name="Chen Z."/>
            <person name="Engels R."/>
            <person name="Freedman E."/>
            <person name="Gellesch M."/>
            <person name="Goldberg J."/>
            <person name="Griggs A."/>
            <person name="Gujja S."/>
            <person name="Heiman D."/>
            <person name="Hepburn T."/>
            <person name="Howarth C."/>
            <person name="Jen D."/>
            <person name="Larson L."/>
            <person name="Lewis B."/>
            <person name="Mehta T."/>
            <person name="Park D."/>
            <person name="Pearson M."/>
            <person name="Roberts A."/>
            <person name="Saif S."/>
            <person name="Shenoy N."/>
            <person name="Sisk P."/>
            <person name="Stolte C."/>
            <person name="Sykes S."/>
            <person name="Thomson T."/>
            <person name="Walk T."/>
            <person name="White J."/>
            <person name="Yandava C."/>
            <person name="Burger G."/>
            <person name="Gray M.W."/>
            <person name="Holland P.W.H."/>
            <person name="King N."/>
            <person name="Lang F.B.F."/>
            <person name="Roger A.J."/>
            <person name="Ruiz-Trillo I."/>
            <person name="Lander E."/>
            <person name="Nusbaum C."/>
        </authorList>
    </citation>
    <scope>NUCLEOTIDE SEQUENCE [LARGE SCALE GENOMIC DNA]</scope>
    <source>
        <strain evidence="3 4">DAOM BR117</strain>
    </source>
</reference>
<evidence type="ECO:0000313" key="3">
    <source>
        <dbReference type="EMBL" id="KNC96411.1"/>
    </source>
</evidence>
<dbReference type="Proteomes" id="UP000053201">
    <property type="component" value="Unassembled WGS sequence"/>
</dbReference>
<dbReference type="eggNOG" id="KOG1897">
    <property type="taxonomic scope" value="Eukaryota"/>
</dbReference>
<evidence type="ECO:0000259" key="2">
    <source>
        <dbReference type="Pfam" id="PF23726"/>
    </source>
</evidence>
<accession>A0A0L0H675</accession>
<dbReference type="GeneID" id="27691481"/>
<keyword evidence="4" id="KW-1185">Reference proteome</keyword>
<organism evidence="3 4">
    <name type="scientific">Spizellomyces punctatus (strain DAOM BR117)</name>
    <dbReference type="NCBI Taxonomy" id="645134"/>
    <lineage>
        <taxon>Eukaryota</taxon>
        <taxon>Fungi</taxon>
        <taxon>Fungi incertae sedis</taxon>
        <taxon>Chytridiomycota</taxon>
        <taxon>Chytridiomycota incertae sedis</taxon>
        <taxon>Chytridiomycetes</taxon>
        <taxon>Spizellomycetales</taxon>
        <taxon>Spizellomycetaceae</taxon>
        <taxon>Spizellomyces</taxon>
    </lineage>
</organism>
<dbReference type="STRING" id="645134.A0A0L0H675"/>
<sequence length="514" mass="56728">MSKFYVVSARKPDSVSHAIKASFTGPDDINLIVGKATHFEVYVLVDDDNDPNEKTLRLLLDVPVYGRISTLQTYRPQDRNTDFLFISTERYKFFVLSFNATTHQLVTEANGDIADRTGRPIDIGHIGVHDPDGRMIGLHLYQGLFKVIPLNSAGGRRGSGHSKKHARERNVELSAINLRLEELAIISLEFMQSPPGAENKPMLAVLHQDTKGYRHLKTYVVDVAARDLKEYSDLPQANLEAAANLIIPIPRAMGGGVIVVGEQTIACITQNGVITIPIQPTVMKCWNMIDPEGTRYLLGDYLGNLYALVLFGQNGVIKEMSLETLGKISQPSSIVYLDSGYVYIGSQFGDSQLILLSSERNERREYLTVQTEFENLSPITDFCVVDIEKQGQGQMVACCGGYKDGSLRVIRNGIGIEVLGTLNDVPELTGIWALRPTFDTDLDDTLVMSFISETRLQKRDEEGDLCPVEEVDAGGFRMQETTLACANMLGDGIVQVTPNAVILLDARSRAEVAI</sequence>
<proteinExistence type="predicted"/>
<evidence type="ECO:0000313" key="4">
    <source>
        <dbReference type="Proteomes" id="UP000053201"/>
    </source>
</evidence>
<dbReference type="OrthoDB" id="2159560at2759"/>
<dbReference type="InterPro" id="IPR058543">
    <property type="entry name" value="Beta-prop_RSE1/DDB1/CPSF1_2nd"/>
</dbReference>
<gene>
    <name evidence="3" type="ORF">SPPG_08310</name>
</gene>
<dbReference type="OMA" id="RVYYLQC"/>
<dbReference type="InParanoid" id="A0A0L0H675"/>
<dbReference type="Pfam" id="PF10433">
    <property type="entry name" value="Beta-prop_RSE1_1st"/>
    <property type="match status" value="1"/>
</dbReference>
<dbReference type="InterPro" id="IPR015943">
    <property type="entry name" value="WD40/YVTN_repeat-like_dom_sf"/>
</dbReference>
<evidence type="ECO:0000259" key="1">
    <source>
        <dbReference type="Pfam" id="PF10433"/>
    </source>
</evidence>
<dbReference type="Gene3D" id="2.130.10.10">
    <property type="entry name" value="YVTN repeat-like/Quinoprotein amine dehydrogenase"/>
    <property type="match status" value="2"/>
</dbReference>
<dbReference type="PANTHER" id="PTHR10644">
    <property type="entry name" value="DNA REPAIR/RNA PROCESSING CPSF FAMILY"/>
    <property type="match status" value="1"/>
</dbReference>
<feature type="domain" description="RSE1/DDB1/CPSF1 first beta-propeller" evidence="1">
    <location>
        <begin position="14"/>
        <end position="370"/>
    </location>
</feature>
<feature type="domain" description="RSE1/DDB1/CPSF1 second beta-propeller" evidence="2">
    <location>
        <begin position="417"/>
        <end position="507"/>
    </location>
</feature>
<dbReference type="InterPro" id="IPR018846">
    <property type="entry name" value="Beta-prop_RSE1/DDB1/CPSF1_1st"/>
</dbReference>
<dbReference type="Pfam" id="PF23726">
    <property type="entry name" value="Beta-prop_RSE1_2nd"/>
    <property type="match status" value="1"/>
</dbReference>
<dbReference type="EMBL" id="KQ257469">
    <property type="protein sequence ID" value="KNC96411.1"/>
    <property type="molecule type" value="Genomic_DNA"/>
</dbReference>
<dbReference type="VEuPathDB" id="FungiDB:SPPG_08310"/>
<dbReference type="AlphaFoldDB" id="A0A0L0H675"/>
<dbReference type="RefSeq" id="XP_016604451.1">
    <property type="nucleotide sequence ID" value="XM_016756467.1"/>
</dbReference>
<protein>
    <submittedName>
        <fullName evidence="3">Uncharacterized protein</fullName>
    </submittedName>
</protein>
<name>A0A0L0H675_SPIPD</name>
<dbReference type="InterPro" id="IPR050358">
    <property type="entry name" value="RSE1/DDB1/CFT1"/>
</dbReference>